<dbReference type="InterPro" id="IPR036388">
    <property type="entry name" value="WH-like_DNA-bd_sf"/>
</dbReference>
<evidence type="ECO:0000313" key="4">
    <source>
        <dbReference type="EMBL" id="OAI17979.1"/>
    </source>
</evidence>
<evidence type="ECO:0000259" key="3">
    <source>
        <dbReference type="PROSITE" id="PS50921"/>
    </source>
</evidence>
<accession>A0A177NLA9</accession>
<reference evidence="5" key="1">
    <citation type="submission" date="2016-03" db="EMBL/GenBank/DDBJ databases">
        <authorList>
            <person name="Heylen K."/>
            <person name="De Vos P."/>
            <person name="Vekeman B."/>
        </authorList>
    </citation>
    <scope>NUCLEOTIDE SEQUENCE [LARGE SCALE GENOMIC DNA]</scope>
    <source>
        <strain evidence="5">R-45383</strain>
    </source>
</reference>
<dbReference type="AlphaFoldDB" id="A0A177NLA9"/>
<gene>
    <name evidence="4" type="ORF">A1355_06550</name>
</gene>
<dbReference type="Gene3D" id="1.10.10.10">
    <property type="entry name" value="Winged helix-like DNA-binding domain superfamily/Winged helix DNA-binding domain"/>
    <property type="match status" value="1"/>
</dbReference>
<dbReference type="PIRSF" id="PIRSF036382">
    <property type="entry name" value="RR_antiterm"/>
    <property type="match status" value="1"/>
</dbReference>
<dbReference type="Gene3D" id="3.40.50.2300">
    <property type="match status" value="1"/>
</dbReference>
<dbReference type="Pfam" id="PF00072">
    <property type="entry name" value="Response_reg"/>
    <property type="match status" value="1"/>
</dbReference>
<dbReference type="InterPro" id="IPR001789">
    <property type="entry name" value="Sig_transdc_resp-reg_receiver"/>
</dbReference>
<dbReference type="OrthoDB" id="9782798at2"/>
<organism evidence="4 5">
    <name type="scientific">Methylomonas koyamae</name>
    <dbReference type="NCBI Taxonomy" id="702114"/>
    <lineage>
        <taxon>Bacteria</taxon>
        <taxon>Pseudomonadati</taxon>
        <taxon>Pseudomonadota</taxon>
        <taxon>Gammaproteobacteria</taxon>
        <taxon>Methylococcales</taxon>
        <taxon>Methylococcaceae</taxon>
        <taxon>Methylomonas</taxon>
    </lineage>
</organism>
<dbReference type="PROSITE" id="PS50110">
    <property type="entry name" value="RESPONSE_REGULATORY"/>
    <property type="match status" value="1"/>
</dbReference>
<dbReference type="InterPro" id="IPR008327">
    <property type="entry name" value="Sig_transdc_resp-reg_antiterm"/>
</dbReference>
<dbReference type="GO" id="GO:0003723">
    <property type="term" value="F:RNA binding"/>
    <property type="evidence" value="ECO:0007669"/>
    <property type="project" value="InterPro"/>
</dbReference>
<dbReference type="GO" id="GO:0000160">
    <property type="term" value="P:phosphorelay signal transduction system"/>
    <property type="evidence" value="ECO:0007669"/>
    <property type="project" value="InterPro"/>
</dbReference>
<evidence type="ECO:0000259" key="2">
    <source>
        <dbReference type="PROSITE" id="PS50110"/>
    </source>
</evidence>
<dbReference type="InterPro" id="IPR005561">
    <property type="entry name" value="ANTAR"/>
</dbReference>
<dbReference type="SMART" id="SM01012">
    <property type="entry name" value="ANTAR"/>
    <property type="match status" value="1"/>
</dbReference>
<protein>
    <submittedName>
        <fullName evidence="4">Response regulator receiver protein</fullName>
    </submittedName>
</protein>
<dbReference type="Pfam" id="PF03861">
    <property type="entry name" value="ANTAR"/>
    <property type="match status" value="1"/>
</dbReference>
<keyword evidence="5" id="KW-1185">Reference proteome</keyword>
<feature type="domain" description="Response regulatory" evidence="2">
    <location>
        <begin position="4"/>
        <end position="118"/>
    </location>
</feature>
<dbReference type="PROSITE" id="PS50921">
    <property type="entry name" value="ANTAR"/>
    <property type="match status" value="1"/>
</dbReference>
<comment type="caution">
    <text evidence="1">Lacks conserved residue(s) required for the propagation of feature annotation.</text>
</comment>
<dbReference type="InterPro" id="IPR011006">
    <property type="entry name" value="CheY-like_superfamily"/>
</dbReference>
<dbReference type="RefSeq" id="WP_064028969.1">
    <property type="nucleotide sequence ID" value="NZ_LUUK01000173.1"/>
</dbReference>
<proteinExistence type="predicted"/>
<feature type="domain" description="ANTAR" evidence="3">
    <location>
        <begin position="124"/>
        <end position="185"/>
    </location>
</feature>
<sequence length="192" mass="21810">MTALNVLVVDEFDSDRVLERTLRQHGCEVATLKLQELDMLRIVQTLHPDVVVLNLYTPTEPILKTIVEINQSYSLPVVMFAEDQQTETINKVIKAGVSAYIVDGLEAKRIKSIVDIAIARFKEHQALKDELKKTKTQLEDRKLVDRAKAILMKSQGFSEEQAYHALRKLAMDRNMAIGEMAKNVISMAELFK</sequence>
<name>A0A177NLA9_9GAMM</name>
<evidence type="ECO:0000313" key="5">
    <source>
        <dbReference type="Proteomes" id="UP000077628"/>
    </source>
</evidence>
<dbReference type="EMBL" id="LUUK01000173">
    <property type="protein sequence ID" value="OAI17979.1"/>
    <property type="molecule type" value="Genomic_DNA"/>
</dbReference>
<dbReference type="STRING" id="702114.A1355_06550"/>
<dbReference type="Proteomes" id="UP000077628">
    <property type="component" value="Unassembled WGS sequence"/>
</dbReference>
<dbReference type="SUPFAM" id="SSF52172">
    <property type="entry name" value="CheY-like"/>
    <property type="match status" value="1"/>
</dbReference>
<comment type="caution">
    <text evidence="4">The sequence shown here is derived from an EMBL/GenBank/DDBJ whole genome shotgun (WGS) entry which is preliminary data.</text>
</comment>
<evidence type="ECO:0000256" key="1">
    <source>
        <dbReference type="PROSITE-ProRule" id="PRU00169"/>
    </source>
</evidence>